<keyword evidence="4" id="KW-0645">Protease</keyword>
<dbReference type="GO" id="GO:0005737">
    <property type="term" value="C:cytoplasm"/>
    <property type="evidence" value="ECO:0007669"/>
    <property type="project" value="TreeGrafter"/>
</dbReference>
<dbReference type="SMART" id="SM00382">
    <property type="entry name" value="AAA"/>
    <property type="match status" value="1"/>
</dbReference>
<feature type="domain" description="AAA+ ATPase" evidence="3">
    <location>
        <begin position="319"/>
        <end position="468"/>
    </location>
</feature>
<reference evidence="4" key="1">
    <citation type="submission" date="2020-12" db="EMBL/GenBank/DDBJ databases">
        <title>Clostridium thailandense sp. nov., a novel acetogenic bacterium isolated from peat land soil in Thailand.</title>
        <authorList>
            <person name="Chaikitkaew S."/>
            <person name="Birkeland N.K."/>
        </authorList>
    </citation>
    <scope>NUCLEOTIDE SEQUENCE</scope>
    <source>
        <strain evidence="4">PL3</strain>
    </source>
</reference>
<dbReference type="GO" id="GO:0006508">
    <property type="term" value="P:proteolysis"/>
    <property type="evidence" value="ECO:0007669"/>
    <property type="project" value="UniProtKB-KW"/>
</dbReference>
<protein>
    <submittedName>
        <fullName evidence="4">ATP-dependent Clp protease ATP-binding subunit</fullName>
    </submittedName>
</protein>
<evidence type="ECO:0000256" key="1">
    <source>
        <dbReference type="ARBA" id="ARBA00022741"/>
    </source>
</evidence>
<dbReference type="GO" id="GO:0034605">
    <property type="term" value="P:cellular response to heat"/>
    <property type="evidence" value="ECO:0007669"/>
    <property type="project" value="TreeGrafter"/>
</dbReference>
<keyword evidence="4" id="KW-0378">Hydrolase</keyword>
<dbReference type="PANTHER" id="PTHR11638">
    <property type="entry name" value="ATP-DEPENDENT CLP PROTEASE"/>
    <property type="match status" value="1"/>
</dbReference>
<dbReference type="GO" id="GO:0008233">
    <property type="term" value="F:peptidase activity"/>
    <property type="evidence" value="ECO:0007669"/>
    <property type="project" value="UniProtKB-KW"/>
</dbReference>
<dbReference type="RefSeq" id="WP_218323552.1">
    <property type="nucleotide sequence ID" value="NZ_JAEEGC010000178.1"/>
</dbReference>
<sequence>MGRGKLFIYNKEMFNEFYQKTSTKYRIIPISLLFNSQYEFEETYLDYDYLNDGNLSFDDEDKEILIDITLLAKLLAVRSDILFHYGVIIDNLYRRGDVEIVVEYDYSEKMMELFPLQFYEKENLTSIEETSTKDEFDKSHKSLSKDVVVYDKDNYDEYINAKRETGIHIISITKVLKKNNSIDYSIERSLLNKEEKYILDITSMIRLVNGINELVLSFEIILHELIKLNNISFIIDKEVQDKCKELFKYSFQEYIEISSTKEDKSDNELKKEVSVFTNQDMNLFLERFEEELFGHDEFKKDFRKQIHKYKIMNKIGEEKIFSIFLCGDSGIGKTEVARVLQRNLYNNTKEIKINFGNYSGQGSLWSLIGSPKGYKGSESGGELTNKILNSDSKVILIDEFEKADKEIFSFFYELLEDGKYTDLDGKEINLEGYIIVFTSNLTEKNYKNVIPEALFSRFSMRYIFVPLTSKDKEEFIRYRAEKIIKKYNENFENEFDCKKMELLFDIPIDKLNNLRDINIELTNRFTELI</sequence>
<dbReference type="Proteomes" id="UP000694308">
    <property type="component" value="Unassembled WGS sequence"/>
</dbReference>
<dbReference type="InterPro" id="IPR003593">
    <property type="entry name" value="AAA+_ATPase"/>
</dbReference>
<comment type="caution">
    <text evidence="4">The sequence shown here is derived from an EMBL/GenBank/DDBJ whole genome shotgun (WGS) entry which is preliminary data.</text>
</comment>
<evidence type="ECO:0000313" key="5">
    <source>
        <dbReference type="Proteomes" id="UP000694308"/>
    </source>
</evidence>
<dbReference type="Pfam" id="PF07724">
    <property type="entry name" value="AAA_2"/>
    <property type="match status" value="1"/>
</dbReference>
<evidence type="ECO:0000256" key="2">
    <source>
        <dbReference type="ARBA" id="ARBA00022840"/>
    </source>
</evidence>
<proteinExistence type="predicted"/>
<keyword evidence="5" id="KW-1185">Reference proteome</keyword>
<accession>A0A949WXX9</accession>
<name>A0A949WXX9_9CLOT</name>
<dbReference type="InterPro" id="IPR003959">
    <property type="entry name" value="ATPase_AAA_core"/>
</dbReference>
<dbReference type="GO" id="GO:0016887">
    <property type="term" value="F:ATP hydrolysis activity"/>
    <property type="evidence" value="ECO:0007669"/>
    <property type="project" value="InterPro"/>
</dbReference>
<keyword evidence="2 4" id="KW-0067">ATP-binding</keyword>
<evidence type="ECO:0000313" key="4">
    <source>
        <dbReference type="EMBL" id="MBV7276472.1"/>
    </source>
</evidence>
<dbReference type="InterPro" id="IPR050130">
    <property type="entry name" value="ClpA_ClpB"/>
</dbReference>
<evidence type="ECO:0000259" key="3">
    <source>
        <dbReference type="SMART" id="SM00382"/>
    </source>
</evidence>
<keyword evidence="1" id="KW-0547">Nucleotide-binding</keyword>
<organism evidence="4 5">
    <name type="scientific">Clostridium thailandense</name>
    <dbReference type="NCBI Taxonomy" id="2794346"/>
    <lineage>
        <taxon>Bacteria</taxon>
        <taxon>Bacillati</taxon>
        <taxon>Bacillota</taxon>
        <taxon>Clostridia</taxon>
        <taxon>Eubacteriales</taxon>
        <taxon>Clostridiaceae</taxon>
        <taxon>Clostridium</taxon>
    </lineage>
</organism>
<dbReference type="AlphaFoldDB" id="A0A949WXX9"/>
<gene>
    <name evidence="4" type="ORF">I6U48_26685</name>
</gene>
<dbReference type="PANTHER" id="PTHR11638:SF18">
    <property type="entry name" value="HEAT SHOCK PROTEIN 104"/>
    <property type="match status" value="1"/>
</dbReference>
<dbReference type="GO" id="GO:0005524">
    <property type="term" value="F:ATP binding"/>
    <property type="evidence" value="ECO:0007669"/>
    <property type="project" value="UniProtKB-KW"/>
</dbReference>
<dbReference type="EMBL" id="JAEEGC010000178">
    <property type="protein sequence ID" value="MBV7276472.1"/>
    <property type="molecule type" value="Genomic_DNA"/>
</dbReference>